<name>A0A5S3XRN6_9GAMM</name>
<evidence type="ECO:0000313" key="2">
    <source>
        <dbReference type="EMBL" id="TMP60566.1"/>
    </source>
</evidence>
<reference evidence="2" key="3">
    <citation type="submission" date="2019-09" db="EMBL/GenBank/DDBJ databases">
        <title>Co-occurence of chitin degradation, pigmentation and bioactivity in marine Pseudoalteromonas.</title>
        <authorList>
            <person name="Sonnenschein E.C."/>
            <person name="Bech P.K."/>
        </authorList>
    </citation>
    <scope>NUCLEOTIDE SEQUENCE</scope>
    <source>
        <strain evidence="2">S2231</strain>
    </source>
</reference>
<comment type="caution">
    <text evidence="2">The sequence shown here is derived from an EMBL/GenBank/DDBJ whole genome shotgun (WGS) entry which is preliminary data.</text>
</comment>
<protein>
    <submittedName>
        <fullName evidence="2">Uncharacterized protein</fullName>
    </submittedName>
</protein>
<dbReference type="RefSeq" id="WP_138597429.1">
    <property type="nucleotide sequence ID" value="NZ_PNCK01000047.1"/>
</dbReference>
<proteinExistence type="predicted"/>
<dbReference type="Proteomes" id="UP000305730">
    <property type="component" value="Unassembled WGS sequence"/>
</dbReference>
<gene>
    <name evidence="2" type="ORF">CWB96_06250</name>
    <name evidence="1" type="ORF">CWB97_13560</name>
</gene>
<dbReference type="OrthoDB" id="6310380at2"/>
<dbReference type="EMBL" id="PNCK01000047">
    <property type="protein sequence ID" value="TMP41789.1"/>
    <property type="molecule type" value="Genomic_DNA"/>
</dbReference>
<evidence type="ECO:0000313" key="3">
    <source>
        <dbReference type="Proteomes" id="UP000305730"/>
    </source>
</evidence>
<dbReference type="Proteomes" id="UP000307706">
    <property type="component" value="Unassembled WGS sequence"/>
</dbReference>
<dbReference type="EMBL" id="PNCL01000023">
    <property type="protein sequence ID" value="TMP60566.1"/>
    <property type="molecule type" value="Genomic_DNA"/>
</dbReference>
<sequence length="158" mass="17849">MSKTADGNGYKVAITDGGFSDRKPKAVEITKQPLGVDKWIAQLEKGGRHIKYSSSEARHKLTEVARKTVYGHFSPALKQNVSERYSDLLTSISQRNEFNKIYQTLKSEREKLPISGTYIWTSKVGNVGASMNKIDEMQDKVPGEFEKVVDRRLAEVRK</sequence>
<organism evidence="2 4">
    <name type="scientific">Pseudoalteromonas citrea</name>
    <dbReference type="NCBI Taxonomy" id="43655"/>
    <lineage>
        <taxon>Bacteria</taxon>
        <taxon>Pseudomonadati</taxon>
        <taxon>Pseudomonadota</taxon>
        <taxon>Gammaproteobacteria</taxon>
        <taxon>Alteromonadales</taxon>
        <taxon>Pseudoalteromonadaceae</taxon>
        <taxon>Pseudoalteromonas</taxon>
    </lineage>
</organism>
<reference evidence="3 4" key="2">
    <citation type="submission" date="2019-06" db="EMBL/GenBank/DDBJ databases">
        <title>Co-occurence of chitin degradation, pigmentation and bioactivity in marine Pseudoalteromonas.</title>
        <authorList>
            <person name="Sonnenschein E.C."/>
            <person name="Bech P.K."/>
        </authorList>
    </citation>
    <scope>NUCLEOTIDE SEQUENCE [LARGE SCALE GENOMIC DNA]</scope>
    <source>
        <strain evidence="4">S2231</strain>
        <strain evidence="1 3">S2233</strain>
    </source>
</reference>
<accession>A0A5S3XRN6</accession>
<evidence type="ECO:0000313" key="1">
    <source>
        <dbReference type="EMBL" id="TMP41789.1"/>
    </source>
</evidence>
<reference evidence="2 4" key="1">
    <citation type="submission" date="2017-12" db="EMBL/GenBank/DDBJ databases">
        <authorList>
            <person name="Paulsen S."/>
            <person name="Gram L.K."/>
        </authorList>
    </citation>
    <scope>NUCLEOTIDE SEQUENCE [LARGE SCALE GENOMIC DNA]</scope>
    <source>
        <strain evidence="2 4">S2231</strain>
        <strain evidence="1">S2233</strain>
    </source>
</reference>
<dbReference type="AlphaFoldDB" id="A0A5S3XRN6"/>
<keyword evidence="3" id="KW-1185">Reference proteome</keyword>
<evidence type="ECO:0000313" key="4">
    <source>
        <dbReference type="Proteomes" id="UP000307706"/>
    </source>
</evidence>